<proteinExistence type="predicted"/>
<evidence type="ECO:0000313" key="3">
    <source>
        <dbReference type="Proteomes" id="UP000030364"/>
    </source>
</evidence>
<evidence type="ECO:0000313" key="2">
    <source>
        <dbReference type="EMBL" id="KGQ21058.2"/>
    </source>
</evidence>
<dbReference type="RefSeq" id="WP_038067103.1">
    <property type="nucleotide sequence ID" value="NZ_JPSL02000040.1"/>
</dbReference>
<comment type="caution">
    <text evidence="2">The sequence shown here is derived from an EMBL/GenBank/DDBJ whole genome shotgun (WGS) entry which is preliminary data.</text>
</comment>
<evidence type="ECO:0000259" key="1">
    <source>
        <dbReference type="Pfam" id="PF13614"/>
    </source>
</evidence>
<keyword evidence="3" id="KW-1185">Reference proteome</keyword>
<sequence>MTRRRMIPLKKWAEKQGIPYSSAHRMLKEGRLEAKVERVGKYFFVVEEVEDTAPKRATVLTLFTHAGGAGKTSLARDLGYELASRGYRVLLIDADPQSNLTAWLGVDPGEVEDKATLLPVVEGKPLPKPITGVLGEGVSVDLIPANMNLAMAEVVIPTRPAGMVVLRAALEGAEVRENYDFVLIDSPPSLGPIAGMAALAGDGLLVPVETSGKGIQALRSVLEVSRDYLDTLKALRFMPPDFPSFIRLIVPTKFDSRTASDRKFKNLLAQMEGVAPLSPPLSYRPAPYKEAIERGLPVQAVGDEKLREELRLVGDAVLSAFSFKDAKEVSAWA</sequence>
<dbReference type="InterPro" id="IPR027417">
    <property type="entry name" value="P-loop_NTPase"/>
</dbReference>
<dbReference type="STRING" id="276.THFILI_12005"/>
<dbReference type="PANTHER" id="PTHR13696:SF52">
    <property type="entry name" value="PARA FAMILY PROTEIN CT_582"/>
    <property type="match status" value="1"/>
</dbReference>
<dbReference type="OrthoDB" id="69313at2"/>
<organism evidence="2 3">
    <name type="scientific">Thermus filiformis</name>
    <dbReference type="NCBI Taxonomy" id="276"/>
    <lineage>
        <taxon>Bacteria</taxon>
        <taxon>Thermotogati</taxon>
        <taxon>Deinococcota</taxon>
        <taxon>Deinococci</taxon>
        <taxon>Thermales</taxon>
        <taxon>Thermaceae</taxon>
        <taxon>Thermus</taxon>
    </lineage>
</organism>
<dbReference type="InterPro" id="IPR025669">
    <property type="entry name" value="AAA_dom"/>
</dbReference>
<feature type="domain" description="AAA" evidence="1">
    <location>
        <begin position="59"/>
        <end position="223"/>
    </location>
</feature>
<dbReference type="Proteomes" id="UP000030364">
    <property type="component" value="Unassembled WGS sequence"/>
</dbReference>
<gene>
    <name evidence="2" type="ORF">THFILI_12005</name>
</gene>
<accession>A0A0A2WMN7</accession>
<dbReference type="AlphaFoldDB" id="A0A0A2WMN7"/>
<reference evidence="2 3" key="1">
    <citation type="journal article" date="2015" name="Genome Announc.">
        <title>Draft Genome Sequence of the Thermophile Thermus filiformis ATCC 43280, Producer of Carotenoid-(Di)glucoside-Branched Fatty Acid (Di)esters and Source of Hyperthermostable Enzymes of Biotechnological Interest.</title>
        <authorList>
            <person name="Mandelli F."/>
            <person name="Oliveira Ramires B."/>
            <person name="Couger M.B."/>
            <person name="Paixao D.A."/>
            <person name="Camilo C.M."/>
            <person name="Polikarpov I."/>
            <person name="Prade R."/>
            <person name="Riano-Pachon D.M."/>
            <person name="Squina F.M."/>
        </authorList>
    </citation>
    <scope>NUCLEOTIDE SEQUENCE [LARGE SCALE GENOMIC DNA]</scope>
    <source>
        <strain evidence="2 3">ATCC 43280</strain>
    </source>
</reference>
<dbReference type="SUPFAM" id="SSF52540">
    <property type="entry name" value="P-loop containing nucleoside triphosphate hydrolases"/>
    <property type="match status" value="1"/>
</dbReference>
<dbReference type="EMBL" id="JPSL02000040">
    <property type="protein sequence ID" value="KGQ21058.2"/>
    <property type="molecule type" value="Genomic_DNA"/>
</dbReference>
<dbReference type="InterPro" id="IPR050678">
    <property type="entry name" value="DNA_Partitioning_ATPase"/>
</dbReference>
<protein>
    <submittedName>
        <fullName evidence="2">Chromosome partitioning protein ParA</fullName>
    </submittedName>
</protein>
<dbReference type="PANTHER" id="PTHR13696">
    <property type="entry name" value="P-LOOP CONTAINING NUCLEOSIDE TRIPHOSPHATE HYDROLASE"/>
    <property type="match status" value="1"/>
</dbReference>
<dbReference type="Pfam" id="PF13614">
    <property type="entry name" value="AAA_31"/>
    <property type="match status" value="1"/>
</dbReference>
<dbReference type="Gene3D" id="3.40.50.300">
    <property type="entry name" value="P-loop containing nucleotide triphosphate hydrolases"/>
    <property type="match status" value="1"/>
</dbReference>
<name>A0A0A2WMN7_THEFI</name>
<dbReference type="CDD" id="cd02042">
    <property type="entry name" value="ParAB_family"/>
    <property type="match status" value="1"/>
</dbReference>